<dbReference type="AlphaFoldDB" id="A0A4Z0HIF7"/>
<name>A0A4Z0HIF7_9ACTN</name>
<protein>
    <submittedName>
        <fullName evidence="1">Uncharacterized protein</fullName>
    </submittedName>
</protein>
<organism evidence="1 2">
    <name type="scientific">Streptomyces palmae</name>
    <dbReference type="NCBI Taxonomy" id="1701085"/>
    <lineage>
        <taxon>Bacteria</taxon>
        <taxon>Bacillati</taxon>
        <taxon>Actinomycetota</taxon>
        <taxon>Actinomycetes</taxon>
        <taxon>Kitasatosporales</taxon>
        <taxon>Streptomycetaceae</taxon>
        <taxon>Streptomyces</taxon>
    </lineage>
</organism>
<dbReference type="RefSeq" id="WP_135337329.1">
    <property type="nucleotide sequence ID" value="NZ_JBHLTX010000060.1"/>
</dbReference>
<evidence type="ECO:0000313" key="2">
    <source>
        <dbReference type="Proteomes" id="UP000297948"/>
    </source>
</evidence>
<gene>
    <name evidence="1" type="ORF">E4099_03025</name>
</gene>
<dbReference type="OrthoDB" id="4145965at2"/>
<comment type="caution">
    <text evidence="1">The sequence shown here is derived from an EMBL/GenBank/DDBJ whole genome shotgun (WGS) entry which is preliminary data.</text>
</comment>
<sequence>MGTEGGLVQLNKRLYLPEIDQRPVWRIERQGDCRLITPRADPELAMAPEHDGEDVHLRLWNRWWTMDRLWFILNA</sequence>
<keyword evidence="2" id="KW-1185">Reference proteome</keyword>
<accession>A0A4Z0HIF7</accession>
<evidence type="ECO:0000313" key="1">
    <source>
        <dbReference type="EMBL" id="TGB17682.1"/>
    </source>
</evidence>
<dbReference type="Proteomes" id="UP000297948">
    <property type="component" value="Unassembled WGS sequence"/>
</dbReference>
<reference evidence="1 2" key="1">
    <citation type="submission" date="2019-03" db="EMBL/GenBank/DDBJ databases">
        <authorList>
            <person name="Gonzalez-Pimentel J.L."/>
        </authorList>
    </citation>
    <scope>NUCLEOTIDE SEQUENCE [LARGE SCALE GENOMIC DNA]</scope>
    <source>
        <strain evidence="1 2">JCM 31289</strain>
    </source>
</reference>
<proteinExistence type="predicted"/>
<dbReference type="EMBL" id="SRID01000014">
    <property type="protein sequence ID" value="TGB17682.1"/>
    <property type="molecule type" value="Genomic_DNA"/>
</dbReference>